<dbReference type="AlphaFoldDB" id="A0A2T2NA05"/>
<dbReference type="Gene3D" id="3.40.50.720">
    <property type="entry name" value="NAD(P)-binding Rossmann-like Domain"/>
    <property type="match status" value="1"/>
</dbReference>
<accession>A0A2T2NA05</accession>
<sequence length="372" mass="39637">MTPSTNKAAILSSFTSPLTLESVPIPSPTPGSAIIKVLATYIPPYAKNVYNGTFNFNLPLPLSPGLGAIARIHALGPDATSLSPNDLIFFDPTVTSRTDPQVVLLQGHFEGLHPAGRALMEGAWRHGTLCEYTRVPLENCVRVDEGRLVRELGHDAAELATLFPYFVAAGPLFEVAEVKAGQTVVVGPATGAYSGAAVEVAGAMGADVVALGRNEGKLKKLVERVGRKNVRCVVMSGDDDKDAEALRRAIPNGVDVYNDWSPGGSDAPIFLKNVGGLLKRGARVVLSGGAMSTSGLSHAIMVVNDIRMEGKFMYNRTTVKRVFDLVSLGLLEIGERSGTTVRRYKLDDVHQALDSAEQLGAWKSYVVVTPSN</sequence>
<dbReference type="GO" id="GO:0016491">
    <property type="term" value="F:oxidoreductase activity"/>
    <property type="evidence" value="ECO:0007669"/>
    <property type="project" value="TreeGrafter"/>
</dbReference>
<dbReference type="InterPro" id="IPR011032">
    <property type="entry name" value="GroES-like_sf"/>
</dbReference>
<name>A0A2T2NA05_CORCC</name>
<dbReference type="Gene3D" id="3.90.180.10">
    <property type="entry name" value="Medium-chain alcohol dehydrogenases, catalytic domain"/>
    <property type="match status" value="1"/>
</dbReference>
<dbReference type="InterPro" id="IPR013149">
    <property type="entry name" value="ADH-like_C"/>
</dbReference>
<feature type="domain" description="Alcohol dehydrogenase-like N-terminal" evidence="2">
    <location>
        <begin position="30"/>
        <end position="144"/>
    </location>
</feature>
<dbReference type="InterPro" id="IPR036291">
    <property type="entry name" value="NAD(P)-bd_dom_sf"/>
</dbReference>
<dbReference type="PANTHER" id="PTHR43677:SF4">
    <property type="entry name" value="QUINONE OXIDOREDUCTASE-LIKE PROTEIN 2"/>
    <property type="match status" value="1"/>
</dbReference>
<dbReference type="STRING" id="1448308.A0A2T2NA05"/>
<organism evidence="3 4">
    <name type="scientific">Corynespora cassiicola Philippines</name>
    <dbReference type="NCBI Taxonomy" id="1448308"/>
    <lineage>
        <taxon>Eukaryota</taxon>
        <taxon>Fungi</taxon>
        <taxon>Dikarya</taxon>
        <taxon>Ascomycota</taxon>
        <taxon>Pezizomycotina</taxon>
        <taxon>Dothideomycetes</taxon>
        <taxon>Pleosporomycetidae</taxon>
        <taxon>Pleosporales</taxon>
        <taxon>Corynesporascaceae</taxon>
        <taxon>Corynespora</taxon>
    </lineage>
</organism>
<dbReference type="Pfam" id="PF00107">
    <property type="entry name" value="ADH_zinc_N"/>
    <property type="match status" value="1"/>
</dbReference>
<dbReference type="InterPro" id="IPR013154">
    <property type="entry name" value="ADH-like_N"/>
</dbReference>
<dbReference type="SUPFAM" id="SSF50129">
    <property type="entry name" value="GroES-like"/>
    <property type="match status" value="1"/>
</dbReference>
<feature type="domain" description="Alcohol dehydrogenase-like C-terminal" evidence="1">
    <location>
        <begin position="196"/>
        <end position="326"/>
    </location>
</feature>
<evidence type="ECO:0000259" key="2">
    <source>
        <dbReference type="Pfam" id="PF08240"/>
    </source>
</evidence>
<protein>
    <submittedName>
        <fullName evidence="3">GroES-like protein</fullName>
    </submittedName>
</protein>
<dbReference type="Pfam" id="PF08240">
    <property type="entry name" value="ADH_N"/>
    <property type="match status" value="1"/>
</dbReference>
<dbReference type="PANTHER" id="PTHR43677">
    <property type="entry name" value="SHORT-CHAIN DEHYDROGENASE/REDUCTASE"/>
    <property type="match status" value="1"/>
</dbReference>
<gene>
    <name evidence="3" type="ORF">BS50DRAFT_533900</name>
</gene>
<dbReference type="EMBL" id="KZ678143">
    <property type="protein sequence ID" value="PSN61878.1"/>
    <property type="molecule type" value="Genomic_DNA"/>
</dbReference>
<evidence type="ECO:0000259" key="1">
    <source>
        <dbReference type="Pfam" id="PF00107"/>
    </source>
</evidence>
<dbReference type="OrthoDB" id="5407715at2759"/>
<dbReference type="SUPFAM" id="SSF51735">
    <property type="entry name" value="NAD(P)-binding Rossmann-fold domains"/>
    <property type="match status" value="1"/>
</dbReference>
<evidence type="ECO:0000313" key="3">
    <source>
        <dbReference type="EMBL" id="PSN61878.1"/>
    </source>
</evidence>
<reference evidence="3 4" key="1">
    <citation type="journal article" date="2018" name="Front. Microbiol.">
        <title>Genome-Wide Analysis of Corynespora cassiicola Leaf Fall Disease Putative Effectors.</title>
        <authorList>
            <person name="Lopez D."/>
            <person name="Ribeiro S."/>
            <person name="Label P."/>
            <person name="Fumanal B."/>
            <person name="Venisse J.S."/>
            <person name="Kohler A."/>
            <person name="de Oliveira R.R."/>
            <person name="Labutti K."/>
            <person name="Lipzen A."/>
            <person name="Lail K."/>
            <person name="Bauer D."/>
            <person name="Ohm R.A."/>
            <person name="Barry K.W."/>
            <person name="Spatafora J."/>
            <person name="Grigoriev I.V."/>
            <person name="Martin F.M."/>
            <person name="Pujade-Renaud V."/>
        </authorList>
    </citation>
    <scope>NUCLEOTIDE SEQUENCE [LARGE SCALE GENOMIC DNA]</scope>
    <source>
        <strain evidence="3 4">Philippines</strain>
    </source>
</reference>
<evidence type="ECO:0000313" key="4">
    <source>
        <dbReference type="Proteomes" id="UP000240883"/>
    </source>
</evidence>
<dbReference type="GO" id="GO:0005739">
    <property type="term" value="C:mitochondrion"/>
    <property type="evidence" value="ECO:0007669"/>
    <property type="project" value="TreeGrafter"/>
</dbReference>
<proteinExistence type="predicted"/>
<dbReference type="InterPro" id="IPR051397">
    <property type="entry name" value="Zn-ADH-like_protein"/>
</dbReference>
<dbReference type="Proteomes" id="UP000240883">
    <property type="component" value="Unassembled WGS sequence"/>
</dbReference>
<keyword evidence="4" id="KW-1185">Reference proteome</keyword>